<dbReference type="Gene3D" id="3.20.20.80">
    <property type="entry name" value="Glycosidases"/>
    <property type="match status" value="1"/>
</dbReference>
<dbReference type="SMART" id="SM00642">
    <property type="entry name" value="Aamy"/>
    <property type="match status" value="1"/>
</dbReference>
<reference evidence="2 3" key="1">
    <citation type="submission" date="2016-10" db="EMBL/GenBank/DDBJ databases">
        <authorList>
            <person name="Varghese N."/>
            <person name="Submissions S."/>
        </authorList>
    </citation>
    <scope>NUCLEOTIDE SEQUENCE [LARGE SCALE GENOMIC DNA]</scope>
    <source>
        <strain evidence="2 3">DSM 25353</strain>
    </source>
</reference>
<dbReference type="CDD" id="cd11313">
    <property type="entry name" value="AmyAc_arch_bac_AmyA"/>
    <property type="match status" value="1"/>
</dbReference>
<gene>
    <name evidence="2" type="ORF">SAMN05444410_101267</name>
</gene>
<evidence type="ECO:0000313" key="2">
    <source>
        <dbReference type="EMBL" id="SDW11342.1"/>
    </source>
</evidence>
<accession>A0A8X8LCA2</accession>
<dbReference type="SUPFAM" id="SSF51445">
    <property type="entry name" value="(Trans)glycosidases"/>
    <property type="match status" value="1"/>
</dbReference>
<dbReference type="AlphaFoldDB" id="A0A8X8LCA2"/>
<feature type="domain" description="Glycosyl hydrolase family 13 catalytic" evidence="1">
    <location>
        <begin position="10"/>
        <end position="317"/>
    </location>
</feature>
<keyword evidence="3" id="KW-1185">Reference proteome</keyword>
<dbReference type="Proteomes" id="UP000198711">
    <property type="component" value="Unassembled WGS sequence"/>
</dbReference>
<evidence type="ECO:0000259" key="1">
    <source>
        <dbReference type="SMART" id="SM00642"/>
    </source>
</evidence>
<comment type="caution">
    <text evidence="2">The sequence shown here is derived from an EMBL/GenBank/DDBJ whole genome shotgun (WGS) entry which is preliminary data.</text>
</comment>
<dbReference type="InterPro" id="IPR017853">
    <property type="entry name" value="GH"/>
</dbReference>
<proteinExistence type="predicted"/>
<sequence>MKQSYQMVDWAMGANVYEVNIRQYTPEGSFAAFGQHLPRLRDMGVEILWLMPVTPISLKERQGALGSYYACSSYTAVNPEFGTLDDLKNLVVQAHQLGMKLIIDWVANHTGWDHHWTTEHPEWYVKDDKGNFTERNGWHDVIDLDYTSGAMRSAMIDAMKYWIQTCDIDGFRCDMAHLVPLDFWIEAKQQCESLKHLYWLGECEQPAYHQVFNTSYAWSWMHASEQLQKQPDGLNEVMNVLHSYSQYPAGATKLFFTSNHDENSWNGTEYEKYGPAAQAWAVFSCTWPDGMPLIYSGQESPSKKRLKFFDKDLIEWRRPLQMESFYNVLLSFRKENQAIREGETFILPSEHSSQLMSYLRRKGNDVVLVLLNVSYDNKLRIEVAHDWLKGRFRNLFSQMIFNFDGREDFEIQAGEYMIYERVN</sequence>
<organism evidence="2 3">
    <name type="scientific">Hydrobacter penzbergensis</name>
    <dbReference type="NCBI Taxonomy" id="1235997"/>
    <lineage>
        <taxon>Bacteria</taxon>
        <taxon>Pseudomonadati</taxon>
        <taxon>Bacteroidota</taxon>
        <taxon>Chitinophagia</taxon>
        <taxon>Chitinophagales</taxon>
        <taxon>Chitinophagaceae</taxon>
        <taxon>Hydrobacter</taxon>
    </lineage>
</organism>
<dbReference type="GO" id="GO:0005975">
    <property type="term" value="P:carbohydrate metabolic process"/>
    <property type="evidence" value="ECO:0007669"/>
    <property type="project" value="InterPro"/>
</dbReference>
<dbReference type="RefSeq" id="WP_257574625.1">
    <property type="nucleotide sequence ID" value="NZ_FNNO01000001.1"/>
</dbReference>
<dbReference type="PANTHER" id="PTHR47786">
    <property type="entry name" value="ALPHA-1,4-GLUCAN:MALTOSE-1-PHOSPHATE MALTOSYLTRANSFERASE"/>
    <property type="match status" value="1"/>
</dbReference>
<dbReference type="InterPro" id="IPR006047">
    <property type="entry name" value="GH13_cat_dom"/>
</dbReference>
<protein>
    <submittedName>
        <fullName evidence="2">Alpha amylase, catalytic domain</fullName>
    </submittedName>
</protein>
<dbReference type="PANTHER" id="PTHR47786:SF2">
    <property type="entry name" value="GLYCOSYL HYDROLASE FAMILY 13 CATALYTIC DOMAIN-CONTAINING PROTEIN"/>
    <property type="match status" value="1"/>
</dbReference>
<dbReference type="Pfam" id="PF00128">
    <property type="entry name" value="Alpha-amylase"/>
    <property type="match status" value="1"/>
</dbReference>
<name>A0A8X8LCA2_9BACT</name>
<dbReference type="EMBL" id="FNNO01000001">
    <property type="protein sequence ID" value="SDW11342.1"/>
    <property type="molecule type" value="Genomic_DNA"/>
</dbReference>
<evidence type="ECO:0000313" key="3">
    <source>
        <dbReference type="Proteomes" id="UP000198711"/>
    </source>
</evidence>